<keyword evidence="1" id="KW-1133">Transmembrane helix</keyword>
<dbReference type="AlphaFoldDB" id="A0A146MA33"/>
<evidence type="ECO:0000256" key="1">
    <source>
        <dbReference type="SAM" id="Phobius"/>
    </source>
</evidence>
<evidence type="ECO:0000313" key="3">
    <source>
        <dbReference type="EMBL" id="JAQ16621.1"/>
    </source>
</evidence>
<gene>
    <name evidence="3" type="ORF">g.57929</name>
</gene>
<dbReference type="EMBL" id="GDHC01002008">
    <property type="protein sequence ID" value="JAQ16621.1"/>
    <property type="molecule type" value="Transcribed_RNA"/>
</dbReference>
<protein>
    <submittedName>
        <fullName evidence="3">Uncharacterized protein</fullName>
    </submittedName>
</protein>
<name>A0A146MA33_LYGHE</name>
<accession>A0A146MA33</accession>
<proteinExistence type="predicted"/>
<evidence type="ECO:0000256" key="2">
    <source>
        <dbReference type="SAM" id="SignalP"/>
    </source>
</evidence>
<keyword evidence="2" id="KW-0732">Signal</keyword>
<organism evidence="3">
    <name type="scientific">Lygus hesperus</name>
    <name type="common">Western plant bug</name>
    <dbReference type="NCBI Taxonomy" id="30085"/>
    <lineage>
        <taxon>Eukaryota</taxon>
        <taxon>Metazoa</taxon>
        <taxon>Ecdysozoa</taxon>
        <taxon>Arthropoda</taxon>
        <taxon>Hexapoda</taxon>
        <taxon>Insecta</taxon>
        <taxon>Pterygota</taxon>
        <taxon>Neoptera</taxon>
        <taxon>Paraneoptera</taxon>
        <taxon>Hemiptera</taxon>
        <taxon>Heteroptera</taxon>
        <taxon>Panheteroptera</taxon>
        <taxon>Cimicomorpha</taxon>
        <taxon>Miridae</taxon>
        <taxon>Mirini</taxon>
        <taxon>Lygus</taxon>
    </lineage>
</organism>
<reference evidence="3" key="1">
    <citation type="journal article" date="2016" name="Gigascience">
        <title>De novo construction of an expanded transcriptome assembly for the western tarnished plant bug, Lygus hesperus.</title>
        <authorList>
            <person name="Tassone E.E."/>
            <person name="Geib S.M."/>
            <person name="Hall B."/>
            <person name="Fabrick J.A."/>
            <person name="Brent C.S."/>
            <person name="Hull J.J."/>
        </authorList>
    </citation>
    <scope>NUCLEOTIDE SEQUENCE</scope>
</reference>
<sequence length="316" mass="36362">MIKCLMALVLGAITCGARVYTPCELAHYFRYYYSSYIPEKYVPLAVCIAGYHNYSKSNELVHPDGRIFVGYFGLIAKPECPEDRLKDDSYFSADWSCLKSQVLDVPEKLKLYEKLCGDKLVKKLTCRFNEYFEFGEVLDPIHKDILSLSYGEENVIDNILDSYRAKDQQAIASSTFKELQNNTTLSNPILPTTRELQRIPTESQLINNPAFPESTNDMTRSYYIQEYTRKSTLLPELKHFQTEDDRFCFDKTQVSLICTLLLVQTLLITALIYILTKYWKTRKSYCQASELKLFPLPSSPPMEEFSRKPYSAGSSG</sequence>
<keyword evidence="1" id="KW-0472">Membrane</keyword>
<feature type="chain" id="PRO_5007527725" evidence="2">
    <location>
        <begin position="17"/>
        <end position="316"/>
    </location>
</feature>
<feature type="transmembrane region" description="Helical" evidence="1">
    <location>
        <begin position="254"/>
        <end position="275"/>
    </location>
</feature>
<keyword evidence="1" id="KW-0812">Transmembrane</keyword>
<feature type="signal peptide" evidence="2">
    <location>
        <begin position="1"/>
        <end position="16"/>
    </location>
</feature>